<reference evidence="2" key="1">
    <citation type="journal article" date="2004" name="Nature">
        <title>Genome duplication in the teleost fish Tetraodon nigroviridis reveals the early vertebrate proto-karyotype.</title>
        <authorList>
            <person name="Jaillon O."/>
            <person name="Aury J.-M."/>
            <person name="Brunet F."/>
            <person name="Petit J.-L."/>
            <person name="Stange-Thomann N."/>
            <person name="Mauceli E."/>
            <person name="Bouneau L."/>
            <person name="Fischer C."/>
            <person name="Ozouf-Costaz C."/>
            <person name="Bernot A."/>
            <person name="Nicaud S."/>
            <person name="Jaffe D."/>
            <person name="Fisher S."/>
            <person name="Lutfalla G."/>
            <person name="Dossat C."/>
            <person name="Segurens B."/>
            <person name="Dasilva C."/>
            <person name="Salanoubat M."/>
            <person name="Levy M."/>
            <person name="Boudet N."/>
            <person name="Castellano S."/>
            <person name="Anthouard V."/>
            <person name="Jubin C."/>
            <person name="Castelli V."/>
            <person name="Katinka M."/>
            <person name="Vacherie B."/>
            <person name="Biemont C."/>
            <person name="Skalli Z."/>
            <person name="Cattolico L."/>
            <person name="Poulain J."/>
            <person name="De Berardinis V."/>
            <person name="Cruaud C."/>
            <person name="Duprat S."/>
            <person name="Brottier P."/>
            <person name="Coutanceau J.-P."/>
            <person name="Gouzy J."/>
            <person name="Parra G."/>
            <person name="Lardier G."/>
            <person name="Chapple C."/>
            <person name="McKernan K.J."/>
            <person name="McEwan P."/>
            <person name="Bosak S."/>
            <person name="Kellis M."/>
            <person name="Volff J.-N."/>
            <person name="Guigo R."/>
            <person name="Zody M.C."/>
            <person name="Mesirov J."/>
            <person name="Lindblad-Toh K."/>
            <person name="Birren B."/>
            <person name="Nusbaum C."/>
            <person name="Kahn D."/>
            <person name="Robinson-Rechavi M."/>
            <person name="Laudet V."/>
            <person name="Schachter V."/>
            <person name="Quetier F."/>
            <person name="Saurin W."/>
            <person name="Scarpelli C."/>
            <person name="Wincker P."/>
            <person name="Lander E.S."/>
            <person name="Weissenbach J."/>
            <person name="Roest Crollius H."/>
        </authorList>
    </citation>
    <scope>NUCLEOTIDE SEQUENCE [LARGE SCALE GENOMIC DNA]</scope>
</reference>
<dbReference type="AlphaFoldDB" id="Q4T1G9"/>
<feature type="non-terminal residue" evidence="2">
    <location>
        <position position="1"/>
    </location>
</feature>
<dbReference type="KEGG" id="tng:GSTEN00008814G001"/>
<organism evidence="2">
    <name type="scientific">Tetraodon nigroviridis</name>
    <name type="common">Spotted green pufferfish</name>
    <name type="synonym">Chelonodon nigroviridis</name>
    <dbReference type="NCBI Taxonomy" id="99883"/>
    <lineage>
        <taxon>Eukaryota</taxon>
        <taxon>Metazoa</taxon>
        <taxon>Chordata</taxon>
        <taxon>Craniata</taxon>
        <taxon>Vertebrata</taxon>
        <taxon>Euteleostomi</taxon>
        <taxon>Actinopterygii</taxon>
        <taxon>Neopterygii</taxon>
        <taxon>Teleostei</taxon>
        <taxon>Neoteleostei</taxon>
        <taxon>Acanthomorphata</taxon>
        <taxon>Eupercaria</taxon>
        <taxon>Tetraodontiformes</taxon>
        <taxon>Tetradontoidea</taxon>
        <taxon>Tetraodontidae</taxon>
        <taxon>Tetraodon</taxon>
    </lineage>
</organism>
<dbReference type="EMBL" id="CAAE01010592">
    <property type="protein sequence ID" value="CAF93263.1"/>
    <property type="molecule type" value="Genomic_DNA"/>
</dbReference>
<evidence type="ECO:0000313" key="2">
    <source>
        <dbReference type="EMBL" id="CAF93263.1"/>
    </source>
</evidence>
<dbReference type="InterPro" id="IPR036457">
    <property type="entry name" value="PPM-type-like_dom_sf"/>
</dbReference>
<evidence type="ECO:0000259" key="1">
    <source>
        <dbReference type="Pfam" id="PF00481"/>
    </source>
</evidence>
<gene>
    <name evidence="2" type="ORF">GSTENG00008814001</name>
</gene>
<dbReference type="Gene3D" id="3.60.40.10">
    <property type="entry name" value="PPM-type phosphatase domain"/>
    <property type="match status" value="1"/>
</dbReference>
<reference evidence="2" key="2">
    <citation type="submission" date="2004-02" db="EMBL/GenBank/DDBJ databases">
        <authorList>
            <consortium name="Genoscope"/>
            <consortium name="Whitehead Institute Centre for Genome Research"/>
        </authorList>
    </citation>
    <scope>NUCLEOTIDE SEQUENCE</scope>
</reference>
<dbReference type="InterPro" id="IPR001932">
    <property type="entry name" value="PPM-type_phosphatase-like_dom"/>
</dbReference>
<feature type="non-terminal residue" evidence="2">
    <location>
        <position position="34"/>
    </location>
</feature>
<feature type="domain" description="PPM-type phosphatase" evidence="1">
    <location>
        <begin position="1"/>
        <end position="32"/>
    </location>
</feature>
<dbReference type="SUPFAM" id="SSF81606">
    <property type="entry name" value="PP2C-like"/>
    <property type="match status" value="1"/>
</dbReference>
<name>Q4T1G9_TETNG</name>
<proteinExistence type="predicted"/>
<dbReference type="OrthoDB" id="10264738at2759"/>
<accession>Q4T1G9</accession>
<sequence>DEKQRIEDLGGFVTFMGCWRVNGTYAVSRAIGKS</sequence>
<dbReference type="Pfam" id="PF00481">
    <property type="entry name" value="PP2C"/>
    <property type="match status" value="1"/>
</dbReference>
<protein>
    <submittedName>
        <fullName evidence="2">(spotted green pufferfish) hypothetical protein</fullName>
    </submittedName>
</protein>
<comment type="caution">
    <text evidence="2">The sequence shown here is derived from an EMBL/GenBank/DDBJ whole genome shotgun (WGS) entry which is preliminary data.</text>
</comment>